<protein>
    <submittedName>
        <fullName evidence="1">Uncharacterized protein</fullName>
    </submittedName>
</protein>
<dbReference type="EMBL" id="MN739130">
    <property type="protein sequence ID" value="QHS90230.1"/>
    <property type="molecule type" value="Genomic_DNA"/>
</dbReference>
<sequence length="40" mass="5049">MNCCDKIINFIISVCRNRRSYIFRNNTKTRTRYRHKHYIL</sequence>
<dbReference type="AlphaFoldDB" id="A0A6C0BDV4"/>
<proteinExistence type="predicted"/>
<evidence type="ECO:0000313" key="1">
    <source>
        <dbReference type="EMBL" id="QHS90230.1"/>
    </source>
</evidence>
<name>A0A6C0BDV4_9ZZZZ</name>
<organism evidence="1">
    <name type="scientific">viral metagenome</name>
    <dbReference type="NCBI Taxonomy" id="1070528"/>
    <lineage>
        <taxon>unclassified sequences</taxon>
        <taxon>metagenomes</taxon>
        <taxon>organismal metagenomes</taxon>
    </lineage>
</organism>
<reference evidence="1" key="1">
    <citation type="journal article" date="2020" name="Nature">
        <title>Giant virus diversity and host interactions through global metagenomics.</title>
        <authorList>
            <person name="Schulz F."/>
            <person name="Roux S."/>
            <person name="Paez-Espino D."/>
            <person name="Jungbluth S."/>
            <person name="Walsh D.A."/>
            <person name="Denef V.J."/>
            <person name="McMahon K.D."/>
            <person name="Konstantinidis K.T."/>
            <person name="Eloe-Fadrosh E.A."/>
            <person name="Kyrpides N.C."/>
            <person name="Woyke T."/>
        </authorList>
    </citation>
    <scope>NUCLEOTIDE SEQUENCE</scope>
    <source>
        <strain evidence="1">GVMAG-M-3300010160-60</strain>
    </source>
</reference>
<accession>A0A6C0BDV4</accession>